<dbReference type="InterPro" id="IPR050858">
    <property type="entry name" value="Mal-CoA-ACP_Trans/PKS_FabD"/>
</dbReference>
<dbReference type="KEGG" id="nba:CUN60_06715"/>
<accession>A0A2I7N6A3</accession>
<dbReference type="InterPro" id="IPR014043">
    <property type="entry name" value="Acyl_transferase_dom"/>
</dbReference>
<evidence type="ECO:0000259" key="1">
    <source>
        <dbReference type="SMART" id="SM00827"/>
    </source>
</evidence>
<dbReference type="SMART" id="SM00827">
    <property type="entry name" value="PKS_AT"/>
    <property type="match status" value="1"/>
</dbReference>
<sequence>MGLAIIFSGQGNQHKQMFARFQSELDLSLIKTVEKNISCQLLPEITLDDNDFFSNQYAQPIISSYEYILWQTICDKLPEPVAVAGYSLGEITAIAAAINLELNELLNLTKTRASFMATSKPSGLMAVSGIRSNEIDLILAKHNCYLAIKTSEQSFIIGGYSEGLLQLEAELKSLPGMLSIHSLKVSVAAHTPLLTDKVAPFASIFNNYSHKLLNLRVVSGTNAAVQYSTSAAINAACSQLAQTINFDRVVNVLVELGATTILEIGPGKAIQNIVHKLNPRIKIRSIEDFRSLSEVVEWVSKMEETNSY</sequence>
<evidence type="ECO:0000313" key="2">
    <source>
        <dbReference type="EMBL" id="AUR52003.1"/>
    </source>
</evidence>
<dbReference type="Pfam" id="PF00698">
    <property type="entry name" value="Acyl_transf_1"/>
    <property type="match status" value="1"/>
</dbReference>
<gene>
    <name evidence="2" type="ORF">CUN60_06715</name>
</gene>
<dbReference type="InterPro" id="IPR001227">
    <property type="entry name" value="Ac_transferase_dom_sf"/>
</dbReference>
<organism evidence="2 3">
    <name type="scientific">Aquella oligotrophica</name>
    <dbReference type="NCBI Taxonomy" id="2067065"/>
    <lineage>
        <taxon>Bacteria</taxon>
        <taxon>Pseudomonadati</taxon>
        <taxon>Pseudomonadota</taxon>
        <taxon>Betaproteobacteria</taxon>
        <taxon>Neisseriales</taxon>
        <taxon>Neisseriaceae</taxon>
        <taxon>Aquella</taxon>
    </lineage>
</organism>
<name>A0A2I7N6A3_9NEIS</name>
<dbReference type="OrthoDB" id="9808564at2"/>
<reference evidence="3" key="1">
    <citation type="submission" date="2017-11" db="EMBL/GenBank/DDBJ databases">
        <authorList>
            <person name="Chan K.G."/>
            <person name="Lee L.S."/>
        </authorList>
    </citation>
    <scope>NUCLEOTIDE SEQUENCE [LARGE SCALE GENOMIC DNA]</scope>
    <source>
        <strain evidence="3">DSM 100970</strain>
    </source>
</reference>
<dbReference type="SUPFAM" id="SSF52151">
    <property type="entry name" value="FabD/lysophospholipase-like"/>
    <property type="match status" value="1"/>
</dbReference>
<dbReference type="GO" id="GO:0004314">
    <property type="term" value="F:[acyl-carrier-protein] S-malonyltransferase activity"/>
    <property type="evidence" value="ECO:0007669"/>
    <property type="project" value="TreeGrafter"/>
</dbReference>
<evidence type="ECO:0000313" key="3">
    <source>
        <dbReference type="Proteomes" id="UP000236655"/>
    </source>
</evidence>
<dbReference type="GO" id="GO:0005829">
    <property type="term" value="C:cytosol"/>
    <property type="evidence" value="ECO:0007669"/>
    <property type="project" value="TreeGrafter"/>
</dbReference>
<dbReference type="Gene3D" id="3.40.366.10">
    <property type="entry name" value="Malonyl-Coenzyme A Acyl Carrier Protein, domain 2"/>
    <property type="match status" value="1"/>
</dbReference>
<dbReference type="EMBL" id="CP024847">
    <property type="protein sequence ID" value="AUR52003.1"/>
    <property type="molecule type" value="Genomic_DNA"/>
</dbReference>
<dbReference type="GO" id="GO:0006633">
    <property type="term" value="P:fatty acid biosynthetic process"/>
    <property type="evidence" value="ECO:0007669"/>
    <property type="project" value="TreeGrafter"/>
</dbReference>
<dbReference type="Proteomes" id="UP000236655">
    <property type="component" value="Chromosome"/>
</dbReference>
<dbReference type="PANTHER" id="PTHR42681">
    <property type="entry name" value="MALONYL-COA-ACYL CARRIER PROTEIN TRANSACYLASE, MITOCHONDRIAL"/>
    <property type="match status" value="1"/>
</dbReference>
<protein>
    <recommendedName>
        <fullName evidence="1">Malonyl-CoA:ACP transacylase (MAT) domain-containing protein</fullName>
    </recommendedName>
</protein>
<dbReference type="PANTHER" id="PTHR42681:SF6">
    <property type="entry name" value="BLL0263 PROTEIN"/>
    <property type="match status" value="1"/>
</dbReference>
<dbReference type="AlphaFoldDB" id="A0A2I7N6A3"/>
<feature type="domain" description="Malonyl-CoA:ACP transacylase (MAT)" evidence="1">
    <location>
        <begin position="6"/>
        <end position="290"/>
    </location>
</feature>
<dbReference type="Gene3D" id="3.30.70.250">
    <property type="entry name" value="Malonyl-CoA ACP transacylase, ACP-binding"/>
    <property type="match status" value="1"/>
</dbReference>
<dbReference type="InterPro" id="IPR016035">
    <property type="entry name" value="Acyl_Trfase/lysoPLipase"/>
</dbReference>
<dbReference type="RefSeq" id="WP_102951299.1">
    <property type="nucleotide sequence ID" value="NZ_CP024847.1"/>
</dbReference>
<proteinExistence type="predicted"/>
<keyword evidence="3" id="KW-1185">Reference proteome</keyword>